<gene>
    <name evidence="6" type="ORF">FHS56_001601</name>
</gene>
<keyword evidence="7" id="KW-1185">Reference proteome</keyword>
<feature type="coiled-coil region" evidence="3">
    <location>
        <begin position="22"/>
        <end position="104"/>
    </location>
</feature>
<proteinExistence type="inferred from homology"/>
<dbReference type="PANTHER" id="PTHR35089:SF1">
    <property type="entry name" value="CHAPERONE PROTEIN SKP"/>
    <property type="match status" value="1"/>
</dbReference>
<comment type="similarity">
    <text evidence="1">Belongs to the Skp family.</text>
</comment>
<dbReference type="AlphaFoldDB" id="A0A846MR01"/>
<dbReference type="PROSITE" id="PS51257">
    <property type="entry name" value="PROKAR_LIPOPROTEIN"/>
    <property type="match status" value="1"/>
</dbReference>
<feature type="signal peptide" evidence="5">
    <location>
        <begin position="1"/>
        <end position="20"/>
    </location>
</feature>
<dbReference type="Gene3D" id="3.30.910.20">
    <property type="entry name" value="Skp domain"/>
    <property type="match status" value="1"/>
</dbReference>
<evidence type="ECO:0000313" key="6">
    <source>
        <dbReference type="EMBL" id="NIK74088.1"/>
    </source>
</evidence>
<name>A0A846MR01_9BACT</name>
<dbReference type="RefSeq" id="WP_166919429.1">
    <property type="nucleotide sequence ID" value="NZ_JAASRN010000002.1"/>
</dbReference>
<dbReference type="GO" id="GO:0005829">
    <property type="term" value="C:cytosol"/>
    <property type="evidence" value="ECO:0007669"/>
    <property type="project" value="TreeGrafter"/>
</dbReference>
<keyword evidence="2 5" id="KW-0732">Signal</keyword>
<organism evidence="6 7">
    <name type="scientific">Thermonema lapsum</name>
    <dbReference type="NCBI Taxonomy" id="28195"/>
    <lineage>
        <taxon>Bacteria</taxon>
        <taxon>Pseudomonadati</taxon>
        <taxon>Bacteroidota</taxon>
        <taxon>Cytophagia</taxon>
        <taxon>Cytophagales</taxon>
        <taxon>Thermonemataceae</taxon>
        <taxon>Thermonema</taxon>
    </lineage>
</organism>
<evidence type="ECO:0000256" key="1">
    <source>
        <dbReference type="ARBA" id="ARBA00009091"/>
    </source>
</evidence>
<evidence type="ECO:0000313" key="7">
    <source>
        <dbReference type="Proteomes" id="UP000537126"/>
    </source>
</evidence>
<evidence type="ECO:0000256" key="5">
    <source>
        <dbReference type="SAM" id="SignalP"/>
    </source>
</evidence>
<comment type="caution">
    <text evidence="6">The sequence shown here is derived from an EMBL/GenBank/DDBJ whole genome shotgun (WGS) entry which is preliminary data.</text>
</comment>
<dbReference type="SMART" id="SM00935">
    <property type="entry name" value="OmpH"/>
    <property type="match status" value="1"/>
</dbReference>
<dbReference type="PANTHER" id="PTHR35089">
    <property type="entry name" value="CHAPERONE PROTEIN SKP"/>
    <property type="match status" value="1"/>
</dbReference>
<dbReference type="SUPFAM" id="SSF111384">
    <property type="entry name" value="OmpH-like"/>
    <property type="match status" value="1"/>
</dbReference>
<protein>
    <submittedName>
        <fullName evidence="6">Outer membrane protein</fullName>
    </submittedName>
</protein>
<dbReference type="EMBL" id="JAASRN010000002">
    <property type="protein sequence ID" value="NIK74088.1"/>
    <property type="molecule type" value="Genomic_DNA"/>
</dbReference>
<dbReference type="GO" id="GO:0051082">
    <property type="term" value="F:unfolded protein binding"/>
    <property type="evidence" value="ECO:0007669"/>
    <property type="project" value="InterPro"/>
</dbReference>
<feature type="region of interest" description="Disordered" evidence="4">
    <location>
        <begin position="191"/>
        <end position="213"/>
    </location>
</feature>
<evidence type="ECO:0000256" key="3">
    <source>
        <dbReference type="SAM" id="Coils"/>
    </source>
</evidence>
<accession>A0A846MR01</accession>
<dbReference type="InterPro" id="IPR005632">
    <property type="entry name" value="Chaperone_Skp"/>
</dbReference>
<evidence type="ECO:0000256" key="2">
    <source>
        <dbReference type="ARBA" id="ARBA00022729"/>
    </source>
</evidence>
<dbReference type="Proteomes" id="UP000537126">
    <property type="component" value="Unassembled WGS sequence"/>
</dbReference>
<feature type="chain" id="PRO_5032315044" evidence="5">
    <location>
        <begin position="21"/>
        <end position="213"/>
    </location>
</feature>
<dbReference type="GO" id="GO:0050821">
    <property type="term" value="P:protein stabilization"/>
    <property type="evidence" value="ECO:0007669"/>
    <property type="project" value="TreeGrafter"/>
</dbReference>
<keyword evidence="3" id="KW-0175">Coiled coil</keyword>
<dbReference type="InterPro" id="IPR024930">
    <property type="entry name" value="Skp_dom_sf"/>
</dbReference>
<sequence>MKKLLLPLALSLFFFGSCQKQSEKADEQAQSVQAEVSAQKTEALPDIVYVNSDSLLAKYAFYKDAQKELEKKRKSFEQDLNSRVSSLERDIADFQQKANSMTLQQAKATEQSLIERQQNLAQYKQTLENQYLEEEFKMAEKLNKNLEDFMQRYAKEKGYKLILGYKPGVTVWYGDPSLDVTDEVVKLLNEEYKNQEKQADKSDKQKKSDKKTE</sequence>
<reference evidence="6 7" key="1">
    <citation type="submission" date="2020-03" db="EMBL/GenBank/DDBJ databases">
        <title>Genomic Encyclopedia of Type Strains, Phase IV (KMG-IV): sequencing the most valuable type-strain genomes for metagenomic binning, comparative biology and taxonomic classification.</title>
        <authorList>
            <person name="Goeker M."/>
        </authorList>
    </citation>
    <scope>NUCLEOTIDE SEQUENCE [LARGE SCALE GENOMIC DNA]</scope>
    <source>
        <strain evidence="6 7">DSM 5718</strain>
    </source>
</reference>
<evidence type="ECO:0000256" key="4">
    <source>
        <dbReference type="SAM" id="MobiDB-lite"/>
    </source>
</evidence>
<dbReference type="Pfam" id="PF03938">
    <property type="entry name" value="OmpH"/>
    <property type="match status" value="1"/>
</dbReference>